<organism evidence="13 14">
    <name type="scientific">Peltaster fructicola</name>
    <dbReference type="NCBI Taxonomy" id="286661"/>
    <lineage>
        <taxon>Eukaryota</taxon>
        <taxon>Fungi</taxon>
        <taxon>Dikarya</taxon>
        <taxon>Ascomycota</taxon>
        <taxon>Pezizomycotina</taxon>
        <taxon>Dothideomycetes</taxon>
        <taxon>Dothideomycetes incertae sedis</taxon>
        <taxon>Peltaster</taxon>
    </lineage>
</organism>
<dbReference type="AlphaFoldDB" id="A0A6H0Y4M7"/>
<gene>
    <name evidence="13" type="ORF">AMS68_007499</name>
</gene>
<comment type="catalytic activity">
    <reaction evidence="8">
        <text>L-threonyl-[protein] + ATP = O-phospho-L-threonyl-[protein] + ADP + H(+)</text>
        <dbReference type="Rhea" id="RHEA:46608"/>
        <dbReference type="Rhea" id="RHEA-COMP:11060"/>
        <dbReference type="Rhea" id="RHEA-COMP:11605"/>
        <dbReference type="ChEBI" id="CHEBI:15378"/>
        <dbReference type="ChEBI" id="CHEBI:30013"/>
        <dbReference type="ChEBI" id="CHEBI:30616"/>
        <dbReference type="ChEBI" id="CHEBI:61977"/>
        <dbReference type="ChEBI" id="CHEBI:456216"/>
        <dbReference type="EC" id="2.7.11.1"/>
    </reaction>
</comment>
<dbReference type="PANTHER" id="PTHR11042">
    <property type="entry name" value="EUKARYOTIC TRANSLATION INITIATION FACTOR 2-ALPHA KINASE EIF2-ALPHA KINASE -RELATED"/>
    <property type="match status" value="1"/>
</dbReference>
<evidence type="ECO:0000256" key="2">
    <source>
        <dbReference type="ARBA" id="ARBA00022527"/>
    </source>
</evidence>
<feature type="compositionally biased region" description="Pro residues" evidence="11">
    <location>
        <begin position="472"/>
        <end position="486"/>
    </location>
</feature>
<dbReference type="Gene3D" id="3.30.200.20">
    <property type="entry name" value="Phosphorylase Kinase, domain 1"/>
    <property type="match status" value="1"/>
</dbReference>
<evidence type="ECO:0000313" key="14">
    <source>
        <dbReference type="Proteomes" id="UP000503462"/>
    </source>
</evidence>
<dbReference type="InterPro" id="IPR017441">
    <property type="entry name" value="Protein_kinase_ATP_BS"/>
</dbReference>
<dbReference type="OrthoDB" id="1405469at2759"/>
<reference evidence="13 14" key="1">
    <citation type="journal article" date="2016" name="Sci. Rep.">
        <title>Peltaster fructicola genome reveals evolution from an invasive phytopathogen to an ectophytic parasite.</title>
        <authorList>
            <person name="Xu C."/>
            <person name="Chen H."/>
            <person name="Gleason M.L."/>
            <person name="Xu J.R."/>
            <person name="Liu H."/>
            <person name="Zhang R."/>
            <person name="Sun G."/>
        </authorList>
    </citation>
    <scope>NUCLEOTIDE SEQUENCE [LARGE SCALE GENOMIC DNA]</scope>
    <source>
        <strain evidence="13 14">LNHT1506</strain>
    </source>
</reference>
<evidence type="ECO:0000256" key="5">
    <source>
        <dbReference type="ARBA" id="ARBA00022777"/>
    </source>
</evidence>
<evidence type="ECO:0000256" key="9">
    <source>
        <dbReference type="ARBA" id="ARBA00048679"/>
    </source>
</evidence>
<dbReference type="GO" id="GO:0005524">
    <property type="term" value="F:ATP binding"/>
    <property type="evidence" value="ECO:0007669"/>
    <property type="project" value="UniProtKB-UniRule"/>
</dbReference>
<dbReference type="GO" id="GO:0005634">
    <property type="term" value="C:nucleus"/>
    <property type="evidence" value="ECO:0007669"/>
    <property type="project" value="TreeGrafter"/>
</dbReference>
<sequence>MLASSRRATPVGSGRGTPSFGPQRFYQPALRSSRSREVSGTQPPANAEFVASEPAPSSGKGISSSAFSPGYFKQFFREERELGRGGNGVVLLVEHVLDGVSLGHFACKRIPVGNDHQWLEKVLVEVKLLAQVPHQNLVKYHWVWVEEHQPASFGPSVPCVWILQEYCNGGDLHNYVLGPREDTSTAEKLKARHRKQSMSGNSPVKDLRRQSRLTLEEIFSFFRDITSGLHHLHAKGYIHRDVKPSNCLLQQSEGRIRVLLSDFGEVQATGTRRGNTGATGTISYCAPEVLRQEHDGSYGNFTTKSDIFSLGMIVYFMCFGRLPYVNADDFDEDNEDLDLLRAEITAWRGFDDKSRSRDDLPERLYKYLQRLLSVDPLERPSTDDILTSIKASTGFGDVTAWMDDTRVTSVDSPRKGSRSRKASYVDAAYGTLHRSLSSDKVRRSPSPIKKHVDESDASGIVLRPRKLERPQSRPPNPPISPQLMLPAPPPPATLTSRFLQMMRHPVLQSLWFRAAIFVVKIVVLLYPCGHYAPNPILLYPLILLASADLAIEPHDLRRSSLTATIHLLVIWWTSRAGTLCCNAEDLDAWEMSRAYAW</sequence>
<dbReference type="FunFam" id="3.30.200.20:FF:000306">
    <property type="entry name" value="IKS protein kinase"/>
    <property type="match status" value="1"/>
</dbReference>
<protein>
    <recommendedName>
        <fullName evidence="1">non-specific serine/threonine protein kinase</fullName>
        <ecNumber evidence="1">2.7.11.1</ecNumber>
    </recommendedName>
</protein>
<name>A0A6H0Y4M7_9PEZI</name>
<dbReference type="PROSITE" id="PS00108">
    <property type="entry name" value="PROTEIN_KINASE_ST"/>
    <property type="match status" value="1"/>
</dbReference>
<keyword evidence="4 10" id="KW-0547">Nucleotide-binding</keyword>
<feature type="region of interest" description="Disordered" evidence="11">
    <location>
        <begin position="436"/>
        <end position="486"/>
    </location>
</feature>
<evidence type="ECO:0000313" key="13">
    <source>
        <dbReference type="EMBL" id="QIX01982.1"/>
    </source>
</evidence>
<dbReference type="InterPro" id="IPR011009">
    <property type="entry name" value="Kinase-like_dom_sf"/>
</dbReference>
<dbReference type="PROSITE" id="PS50011">
    <property type="entry name" value="PROTEIN_KINASE_DOM"/>
    <property type="match status" value="1"/>
</dbReference>
<dbReference type="EC" id="2.7.11.1" evidence="1"/>
<comment type="similarity">
    <text evidence="7">Belongs to the protein kinase superfamily. Ser/Thr protein kinase family. GCN2 subfamily.</text>
</comment>
<dbReference type="SMART" id="SM00220">
    <property type="entry name" value="S_TKc"/>
    <property type="match status" value="1"/>
</dbReference>
<evidence type="ECO:0000256" key="7">
    <source>
        <dbReference type="ARBA" id="ARBA00037982"/>
    </source>
</evidence>
<accession>A0A6H0Y4M7</accession>
<evidence type="ECO:0000256" key="4">
    <source>
        <dbReference type="ARBA" id="ARBA00022741"/>
    </source>
</evidence>
<keyword evidence="6 10" id="KW-0067">ATP-binding</keyword>
<keyword evidence="14" id="KW-1185">Reference proteome</keyword>
<keyword evidence="2" id="KW-0723">Serine/threonine-protein kinase</keyword>
<dbReference type="Gene3D" id="1.10.510.10">
    <property type="entry name" value="Transferase(Phosphotransferase) domain 1"/>
    <property type="match status" value="1"/>
</dbReference>
<dbReference type="Pfam" id="PF00069">
    <property type="entry name" value="Pkinase"/>
    <property type="match status" value="1"/>
</dbReference>
<dbReference type="InterPro" id="IPR008271">
    <property type="entry name" value="Ser/Thr_kinase_AS"/>
</dbReference>
<dbReference type="InterPro" id="IPR050339">
    <property type="entry name" value="CC_SR_Kinase"/>
</dbReference>
<dbReference type="GO" id="GO:0004674">
    <property type="term" value="F:protein serine/threonine kinase activity"/>
    <property type="evidence" value="ECO:0007669"/>
    <property type="project" value="UniProtKB-KW"/>
</dbReference>
<dbReference type="PROSITE" id="PS00107">
    <property type="entry name" value="PROTEIN_KINASE_ATP"/>
    <property type="match status" value="1"/>
</dbReference>
<dbReference type="GO" id="GO:0005737">
    <property type="term" value="C:cytoplasm"/>
    <property type="evidence" value="ECO:0007669"/>
    <property type="project" value="TreeGrafter"/>
</dbReference>
<feature type="domain" description="Protein kinase" evidence="12">
    <location>
        <begin position="76"/>
        <end position="402"/>
    </location>
</feature>
<evidence type="ECO:0000256" key="11">
    <source>
        <dbReference type="SAM" id="MobiDB-lite"/>
    </source>
</evidence>
<evidence type="ECO:0000256" key="8">
    <source>
        <dbReference type="ARBA" id="ARBA00047899"/>
    </source>
</evidence>
<evidence type="ECO:0000256" key="1">
    <source>
        <dbReference type="ARBA" id="ARBA00012513"/>
    </source>
</evidence>
<evidence type="ECO:0000256" key="6">
    <source>
        <dbReference type="ARBA" id="ARBA00022840"/>
    </source>
</evidence>
<keyword evidence="5" id="KW-0418">Kinase</keyword>
<dbReference type="InterPro" id="IPR000719">
    <property type="entry name" value="Prot_kinase_dom"/>
</dbReference>
<dbReference type="SUPFAM" id="SSF56112">
    <property type="entry name" value="Protein kinase-like (PK-like)"/>
    <property type="match status" value="1"/>
</dbReference>
<dbReference type="EMBL" id="CP051143">
    <property type="protein sequence ID" value="QIX01982.1"/>
    <property type="molecule type" value="Genomic_DNA"/>
</dbReference>
<evidence type="ECO:0000256" key="3">
    <source>
        <dbReference type="ARBA" id="ARBA00022679"/>
    </source>
</evidence>
<keyword evidence="3" id="KW-0808">Transferase</keyword>
<dbReference type="FunFam" id="1.10.510.10:FF:000699">
    <property type="entry name" value="Probable serine/threonine-protein kinase iksA"/>
    <property type="match status" value="1"/>
</dbReference>
<comment type="catalytic activity">
    <reaction evidence="9">
        <text>L-seryl-[protein] + ATP = O-phospho-L-seryl-[protein] + ADP + H(+)</text>
        <dbReference type="Rhea" id="RHEA:17989"/>
        <dbReference type="Rhea" id="RHEA-COMP:9863"/>
        <dbReference type="Rhea" id="RHEA-COMP:11604"/>
        <dbReference type="ChEBI" id="CHEBI:15378"/>
        <dbReference type="ChEBI" id="CHEBI:29999"/>
        <dbReference type="ChEBI" id="CHEBI:30616"/>
        <dbReference type="ChEBI" id="CHEBI:83421"/>
        <dbReference type="ChEBI" id="CHEBI:456216"/>
        <dbReference type="EC" id="2.7.11.1"/>
    </reaction>
</comment>
<feature type="region of interest" description="Disordered" evidence="11">
    <location>
        <begin position="1"/>
        <end position="62"/>
    </location>
</feature>
<dbReference type="CDD" id="cd14014">
    <property type="entry name" value="STKc_PknB_like"/>
    <property type="match status" value="1"/>
</dbReference>
<dbReference type="Proteomes" id="UP000503462">
    <property type="component" value="Chromosome 5"/>
</dbReference>
<evidence type="ECO:0000256" key="10">
    <source>
        <dbReference type="PROSITE-ProRule" id="PRU10141"/>
    </source>
</evidence>
<dbReference type="PANTHER" id="PTHR11042:SF138">
    <property type="entry name" value="SERINE_THREONINE-PROTEIN KINASE IKS1-RELATED"/>
    <property type="match status" value="1"/>
</dbReference>
<evidence type="ECO:0000259" key="12">
    <source>
        <dbReference type="PROSITE" id="PS50011"/>
    </source>
</evidence>
<feature type="binding site" evidence="10">
    <location>
        <position position="108"/>
    </location>
    <ligand>
        <name>ATP</name>
        <dbReference type="ChEBI" id="CHEBI:30616"/>
    </ligand>
</feature>
<proteinExistence type="inferred from homology"/>